<accession>A0A437RBR8</accession>
<name>A0A437RBR8_9BURK</name>
<evidence type="ECO:0000313" key="3">
    <source>
        <dbReference type="Proteomes" id="UP000285575"/>
    </source>
</evidence>
<keyword evidence="3" id="KW-1185">Reference proteome</keyword>
<proteinExistence type="predicted"/>
<dbReference type="OrthoDB" id="9157092at2"/>
<evidence type="ECO:0000313" key="2">
    <source>
        <dbReference type="EMBL" id="RVU44218.1"/>
    </source>
</evidence>
<dbReference type="Proteomes" id="UP000285575">
    <property type="component" value="Unassembled WGS sequence"/>
</dbReference>
<dbReference type="AlphaFoldDB" id="A0A437RBR8"/>
<gene>
    <name evidence="2" type="ORF">EOE66_16110</name>
</gene>
<keyword evidence="1" id="KW-0812">Transmembrane</keyword>
<keyword evidence="1" id="KW-1133">Transmembrane helix</keyword>
<dbReference type="EMBL" id="SACR01000005">
    <property type="protein sequence ID" value="RVU44218.1"/>
    <property type="molecule type" value="Genomic_DNA"/>
</dbReference>
<protein>
    <submittedName>
        <fullName evidence="2">Uncharacterized protein</fullName>
    </submittedName>
</protein>
<comment type="caution">
    <text evidence="2">The sequence shown here is derived from an EMBL/GenBank/DDBJ whole genome shotgun (WGS) entry which is preliminary data.</text>
</comment>
<evidence type="ECO:0000256" key="1">
    <source>
        <dbReference type="SAM" id="Phobius"/>
    </source>
</evidence>
<sequence>MRAAPAVAVQGRGGPLWAALSMGLPACAAAALAAWGSAHADAGGASTAAAGALAACAALLWQWRRWRAEPCVALQWDGQRWTADGTAGTLQLMLDLGPVLVLRLHAEGGGTRWLAIGAGEAGAAWHALRCAVYSRPPRATPRVLSPERSPD</sequence>
<organism evidence="2 3">
    <name type="scientific">Rubrivivax rivuli</name>
    <dbReference type="NCBI Taxonomy" id="1862385"/>
    <lineage>
        <taxon>Bacteria</taxon>
        <taxon>Pseudomonadati</taxon>
        <taxon>Pseudomonadota</taxon>
        <taxon>Betaproteobacteria</taxon>
        <taxon>Burkholderiales</taxon>
        <taxon>Sphaerotilaceae</taxon>
        <taxon>Rubrivivax</taxon>
    </lineage>
</organism>
<feature type="transmembrane region" description="Helical" evidence="1">
    <location>
        <begin position="16"/>
        <end position="36"/>
    </location>
</feature>
<feature type="transmembrane region" description="Helical" evidence="1">
    <location>
        <begin position="42"/>
        <end position="61"/>
    </location>
</feature>
<keyword evidence="1" id="KW-0472">Membrane</keyword>
<reference evidence="2 3" key="1">
    <citation type="submission" date="2019-01" db="EMBL/GenBank/DDBJ databases">
        <authorList>
            <person name="Chen W.-M."/>
        </authorList>
    </citation>
    <scope>NUCLEOTIDE SEQUENCE [LARGE SCALE GENOMIC DNA]</scope>
    <source>
        <strain evidence="2 3">KYPY4</strain>
    </source>
</reference>